<organism evidence="4 5">
    <name type="scientific">Parashewanella curva</name>
    <dbReference type="NCBI Taxonomy" id="2338552"/>
    <lineage>
        <taxon>Bacteria</taxon>
        <taxon>Pseudomonadati</taxon>
        <taxon>Pseudomonadota</taxon>
        <taxon>Gammaproteobacteria</taxon>
        <taxon>Alteromonadales</taxon>
        <taxon>Shewanellaceae</taxon>
        <taxon>Parashewanella</taxon>
    </lineage>
</organism>
<keyword evidence="2" id="KW-0547">Nucleotide-binding</keyword>
<proteinExistence type="inferred from homology"/>
<name>A0A3L8PS00_9GAMM</name>
<dbReference type="PANTHER" id="PTHR30486:SF6">
    <property type="entry name" value="TYPE IV PILUS RETRACTATION ATPASE PILT"/>
    <property type="match status" value="1"/>
</dbReference>
<dbReference type="GO" id="GO:0044097">
    <property type="term" value="P:secretion by the type IV secretion system"/>
    <property type="evidence" value="ECO:0007669"/>
    <property type="project" value="InterPro"/>
</dbReference>
<dbReference type="Gene3D" id="3.40.50.300">
    <property type="entry name" value="P-loop containing nucleotide triphosphate hydrolases"/>
    <property type="match status" value="1"/>
</dbReference>
<evidence type="ECO:0000313" key="4">
    <source>
        <dbReference type="EMBL" id="RLV58197.1"/>
    </source>
</evidence>
<evidence type="ECO:0000313" key="5">
    <source>
        <dbReference type="Proteomes" id="UP000281474"/>
    </source>
</evidence>
<dbReference type="Proteomes" id="UP000281474">
    <property type="component" value="Unassembled WGS sequence"/>
</dbReference>
<keyword evidence="5" id="KW-1185">Reference proteome</keyword>
<dbReference type="GO" id="GO:0016887">
    <property type="term" value="F:ATP hydrolysis activity"/>
    <property type="evidence" value="ECO:0007669"/>
    <property type="project" value="InterPro"/>
</dbReference>
<dbReference type="OrthoDB" id="9810761at2"/>
<dbReference type="NCBIfam" id="TIGR02788">
    <property type="entry name" value="VirB11"/>
    <property type="match status" value="1"/>
</dbReference>
<dbReference type="GO" id="GO:0005524">
    <property type="term" value="F:ATP binding"/>
    <property type="evidence" value="ECO:0007669"/>
    <property type="project" value="UniProtKB-UniRule"/>
</dbReference>
<dbReference type="Pfam" id="PF00437">
    <property type="entry name" value="T2SSE"/>
    <property type="match status" value="1"/>
</dbReference>
<dbReference type="GO" id="GO:0043684">
    <property type="term" value="C:type IV secretion system complex"/>
    <property type="evidence" value="ECO:0007669"/>
    <property type="project" value="UniProtKB-UniRule"/>
</dbReference>
<dbReference type="AlphaFoldDB" id="A0A3L8PS00"/>
<dbReference type="RefSeq" id="WP_121840479.1">
    <property type="nucleotide sequence ID" value="NZ_ML014838.1"/>
</dbReference>
<gene>
    <name evidence="4" type="primary">virB11</name>
    <name evidence="4" type="ORF">D5018_18550</name>
</gene>
<dbReference type="CDD" id="cd01130">
    <property type="entry name" value="VirB11-like_ATPase"/>
    <property type="match status" value="1"/>
</dbReference>
<comment type="similarity">
    <text evidence="1 2">Belongs to the GSP E family.</text>
</comment>
<comment type="function">
    <text evidence="2">Part of the Type IV secretion system.</text>
</comment>
<reference evidence="4 5" key="1">
    <citation type="submission" date="2018-09" db="EMBL/GenBank/DDBJ databases">
        <title>Phylogeny of the Shewanellaceae, and recommendation for two new genera, Pseudoshewanella and Parashewanella.</title>
        <authorList>
            <person name="Wang G."/>
        </authorList>
    </citation>
    <scope>NUCLEOTIDE SEQUENCE [LARGE SCALE GENOMIC DNA]</scope>
    <source>
        <strain evidence="4 5">C51</strain>
    </source>
</reference>
<dbReference type="EMBL" id="QZEI01000089">
    <property type="protein sequence ID" value="RLV58197.1"/>
    <property type="molecule type" value="Genomic_DNA"/>
</dbReference>
<dbReference type="InterPro" id="IPR050921">
    <property type="entry name" value="T4SS_GSP_E_ATPase"/>
</dbReference>
<protein>
    <recommendedName>
        <fullName evidence="2">Type IV secretion system protein</fullName>
    </recommendedName>
</protein>
<comment type="caution">
    <text evidence="4">The sequence shown here is derived from an EMBL/GenBank/DDBJ whole genome shotgun (WGS) entry which is preliminary data.</text>
</comment>
<keyword evidence="2" id="KW-0067">ATP-binding</keyword>
<evidence type="ECO:0000256" key="2">
    <source>
        <dbReference type="RuleBase" id="RU366071"/>
    </source>
</evidence>
<accession>A0A3L8PS00</accession>
<dbReference type="InterPro" id="IPR001482">
    <property type="entry name" value="T2SS/T4SS_dom"/>
</dbReference>
<evidence type="ECO:0000256" key="1">
    <source>
        <dbReference type="ARBA" id="ARBA00006611"/>
    </source>
</evidence>
<sequence length="352" mass="39122">MSLNLATNQSPSSDINIEDCRSLALQEHLKLLDAYLMQPGITEIVINQPKQVLTESNKGWNKHKSNTISLEYCQRLSKLIATYSGQKLDAAHPILSATLPHGERVQIAIPPVTLIGKISLTIRKPSSVVFSLDDYQLQGYFSAQHIEVDNQHQSEQQLIDLKQQGDMAAFLKLAIQLRKNIIVSGATGSGKTTFLRSLLQQAPDSERLISIENVDELQLYNTHSNTVSLFYSAGNQGIANITQKQLLEASLRMKPDRVFVAELIRGDEAFYFLRNINSGHPGSITTMHAGSPKLALEQLMLLLKESQAGSSLSREDIKQLLNLCVDVIVQLQVVNGRRFVSDVYFNPKNTEA</sequence>
<dbReference type="Gene3D" id="3.30.450.90">
    <property type="match status" value="1"/>
</dbReference>
<dbReference type="SUPFAM" id="SSF52540">
    <property type="entry name" value="P-loop containing nucleoside triphosphate hydrolases"/>
    <property type="match status" value="1"/>
</dbReference>
<evidence type="ECO:0000259" key="3">
    <source>
        <dbReference type="Pfam" id="PF00437"/>
    </source>
</evidence>
<dbReference type="InterPro" id="IPR014155">
    <property type="entry name" value="VirB11"/>
</dbReference>
<dbReference type="InterPro" id="IPR027417">
    <property type="entry name" value="P-loop_NTPase"/>
</dbReference>
<feature type="domain" description="Bacterial type II secretion system protein E" evidence="3">
    <location>
        <begin position="38"/>
        <end position="320"/>
    </location>
</feature>
<dbReference type="PANTHER" id="PTHR30486">
    <property type="entry name" value="TWITCHING MOTILITY PROTEIN PILT"/>
    <property type="match status" value="1"/>
</dbReference>